<sequence length="349" mass="39287">MASASNTASNTAAFVIIHRDKIGTPDRVFSYEEGEATYVLVAINICRELLNHNKSQEALAEMAEIVREKHPRAWYENLNNAEIVKEFIQVVLNTFPWVFVDDSFDNPNFTGCHYRRKYEGDFADSQGICLNGPRIRDMCTAAKQAKESKDPKTHQQYRTFIFLFAITLFHELGHVFITFLSRDDHSTPEELNALGIHERGQSEAGASLEALVFGGTVVHARDDAYDNCQPGAPHLIRAENGLQIPEQIVDEFVQCNFKLPFVTSDPPISVPLKQIGESYNAPPLSDPMDPETYPMLRKLVKKHVSNPFNFAELEKLEPSTSTRSKVQVGRQSVLAQKVLRPDLAIKVVE</sequence>
<dbReference type="Proteomes" id="UP000664203">
    <property type="component" value="Unassembled WGS sequence"/>
</dbReference>
<evidence type="ECO:0000313" key="2">
    <source>
        <dbReference type="Proteomes" id="UP000664203"/>
    </source>
</evidence>
<keyword evidence="2" id="KW-1185">Reference proteome</keyword>
<organism evidence="1 2">
    <name type="scientific">Alectoria fallacina</name>
    <dbReference type="NCBI Taxonomy" id="1903189"/>
    <lineage>
        <taxon>Eukaryota</taxon>
        <taxon>Fungi</taxon>
        <taxon>Dikarya</taxon>
        <taxon>Ascomycota</taxon>
        <taxon>Pezizomycotina</taxon>
        <taxon>Lecanoromycetes</taxon>
        <taxon>OSLEUM clade</taxon>
        <taxon>Lecanoromycetidae</taxon>
        <taxon>Lecanorales</taxon>
        <taxon>Lecanorineae</taxon>
        <taxon>Parmeliaceae</taxon>
        <taxon>Alectoria</taxon>
    </lineage>
</organism>
<proteinExistence type="predicted"/>
<comment type="caution">
    <text evidence="1">The sequence shown here is derived from an EMBL/GenBank/DDBJ whole genome shotgun (WGS) entry which is preliminary data.</text>
</comment>
<dbReference type="OrthoDB" id="5290015at2759"/>
<dbReference type="AlphaFoldDB" id="A0A8H3JA28"/>
<name>A0A8H3JA28_9LECA</name>
<reference evidence="1" key="1">
    <citation type="submission" date="2021-03" db="EMBL/GenBank/DDBJ databases">
        <authorList>
            <person name="Tagirdzhanova G."/>
        </authorList>
    </citation>
    <scope>NUCLEOTIDE SEQUENCE</scope>
</reference>
<protein>
    <submittedName>
        <fullName evidence="1">Uncharacterized protein</fullName>
    </submittedName>
</protein>
<accession>A0A8H3JA28</accession>
<gene>
    <name evidence="1" type="ORF">ALECFALPRED_000288</name>
</gene>
<dbReference type="EMBL" id="CAJPDR010001011">
    <property type="protein sequence ID" value="CAF9943395.1"/>
    <property type="molecule type" value="Genomic_DNA"/>
</dbReference>
<evidence type="ECO:0000313" key="1">
    <source>
        <dbReference type="EMBL" id="CAF9943395.1"/>
    </source>
</evidence>